<dbReference type="InterPro" id="IPR006597">
    <property type="entry name" value="Sel1-like"/>
</dbReference>
<evidence type="ECO:0000313" key="1">
    <source>
        <dbReference type="EMBL" id="WPL19492.1"/>
    </source>
</evidence>
<dbReference type="Gene3D" id="1.25.40.10">
    <property type="entry name" value="Tetratricopeptide repeat domain"/>
    <property type="match status" value="1"/>
</dbReference>
<dbReference type="Pfam" id="PF08238">
    <property type="entry name" value="Sel1"/>
    <property type="match status" value="2"/>
</dbReference>
<evidence type="ECO:0000313" key="2">
    <source>
        <dbReference type="Proteomes" id="UP001432180"/>
    </source>
</evidence>
<dbReference type="InterPro" id="IPR011990">
    <property type="entry name" value="TPR-like_helical_dom_sf"/>
</dbReference>
<sequence>MILDADAGAPAAVSEFGLWLLENGRDTLAVEWLTRAAQAGVADAMQWLGKLYASGQGVERDEAQAIVWIKKAAEAGHLIAQRQVAELGL</sequence>
<accession>A0ABZ0SG26</accession>
<dbReference type="Proteomes" id="UP001432180">
    <property type="component" value="Chromosome"/>
</dbReference>
<keyword evidence="2" id="KW-1185">Reference proteome</keyword>
<proteinExistence type="predicted"/>
<name>A0ABZ0SG26_9GAMM</name>
<protein>
    <submittedName>
        <fullName evidence="1">Sel1 repeat</fullName>
    </submittedName>
</protein>
<gene>
    <name evidence="1" type="ORF">Thiowin_04623</name>
</gene>
<dbReference type="SUPFAM" id="SSF81901">
    <property type="entry name" value="HCP-like"/>
    <property type="match status" value="1"/>
</dbReference>
<organism evidence="1 2">
    <name type="scientific">Thiorhodovibrio winogradskyi</name>
    <dbReference type="NCBI Taxonomy" id="77007"/>
    <lineage>
        <taxon>Bacteria</taxon>
        <taxon>Pseudomonadati</taxon>
        <taxon>Pseudomonadota</taxon>
        <taxon>Gammaproteobacteria</taxon>
        <taxon>Chromatiales</taxon>
        <taxon>Chromatiaceae</taxon>
        <taxon>Thiorhodovibrio</taxon>
    </lineage>
</organism>
<dbReference type="PANTHER" id="PTHR43628">
    <property type="entry name" value="ACTIVATOR OF C KINASE PROTEIN 1-RELATED"/>
    <property type="match status" value="1"/>
</dbReference>
<dbReference type="EMBL" id="CP121472">
    <property type="protein sequence ID" value="WPL19492.1"/>
    <property type="molecule type" value="Genomic_DNA"/>
</dbReference>
<reference evidence="1 2" key="1">
    <citation type="journal article" date="2023" name="Microorganisms">
        <title>Thiorhodovibrio frisius and Trv. litoralis spp. nov., Two Novel Members from a Clade of Fastidious Purple Sulfur Bacteria That Exhibit Unique Red-Shifted Light-Harvesting Capabilities.</title>
        <authorList>
            <person name="Methner A."/>
            <person name="Kuzyk S.B."/>
            <person name="Petersen J."/>
            <person name="Bauer S."/>
            <person name="Brinkmann H."/>
            <person name="Sichau K."/>
            <person name="Wanner G."/>
            <person name="Wolf J."/>
            <person name="Neumann-Schaal M."/>
            <person name="Henke P."/>
            <person name="Tank M."/>
            <person name="Sproer C."/>
            <person name="Bunk B."/>
            <person name="Overmann J."/>
        </authorList>
    </citation>
    <scope>NUCLEOTIDE SEQUENCE [LARGE SCALE GENOMIC DNA]</scope>
    <source>
        <strain evidence="1 2">DSM 6702</strain>
    </source>
</reference>
<dbReference type="PANTHER" id="PTHR43628:SF1">
    <property type="entry name" value="CHITIN SYNTHASE REGULATORY FACTOR 2-RELATED"/>
    <property type="match status" value="1"/>
</dbReference>
<dbReference type="SMART" id="SM00671">
    <property type="entry name" value="SEL1"/>
    <property type="match status" value="2"/>
</dbReference>
<dbReference type="InterPro" id="IPR052945">
    <property type="entry name" value="Mitotic_Regulator"/>
</dbReference>